<dbReference type="GO" id="GO:0005886">
    <property type="term" value="C:plasma membrane"/>
    <property type="evidence" value="ECO:0007669"/>
    <property type="project" value="UniProtKB-SubCell"/>
</dbReference>
<dbReference type="EMBL" id="FOMT01000003">
    <property type="protein sequence ID" value="SFE57588.1"/>
    <property type="molecule type" value="Genomic_DNA"/>
</dbReference>
<dbReference type="Pfam" id="PF03788">
    <property type="entry name" value="LrgA"/>
    <property type="match status" value="1"/>
</dbReference>
<dbReference type="RefSeq" id="WP_091187539.1">
    <property type="nucleotide sequence ID" value="NZ_FOMT01000003.1"/>
</dbReference>
<dbReference type="InterPro" id="IPR005538">
    <property type="entry name" value="LrgA/CidA"/>
</dbReference>
<organism evidence="7 8">
    <name type="scientific">Paenibacillus catalpae</name>
    <dbReference type="NCBI Taxonomy" id="1045775"/>
    <lineage>
        <taxon>Bacteria</taxon>
        <taxon>Bacillati</taxon>
        <taxon>Bacillota</taxon>
        <taxon>Bacilli</taxon>
        <taxon>Bacillales</taxon>
        <taxon>Paenibacillaceae</taxon>
        <taxon>Paenibacillus</taxon>
    </lineage>
</organism>
<comment type="subcellular location">
    <subcellularLocation>
        <location evidence="1">Cell membrane</location>
        <topology evidence="1">Multi-pass membrane protein</topology>
    </subcellularLocation>
</comment>
<feature type="transmembrane region" description="Helical" evidence="6">
    <location>
        <begin position="62"/>
        <end position="82"/>
    </location>
</feature>
<evidence type="ECO:0000256" key="2">
    <source>
        <dbReference type="ARBA" id="ARBA00022475"/>
    </source>
</evidence>
<dbReference type="PANTHER" id="PTHR33931:SF2">
    <property type="entry name" value="HOLIN-LIKE PROTEIN CIDA"/>
    <property type="match status" value="1"/>
</dbReference>
<evidence type="ECO:0000256" key="3">
    <source>
        <dbReference type="ARBA" id="ARBA00022692"/>
    </source>
</evidence>
<keyword evidence="2" id="KW-1003">Cell membrane</keyword>
<evidence type="ECO:0000313" key="7">
    <source>
        <dbReference type="EMBL" id="SFE57588.1"/>
    </source>
</evidence>
<dbReference type="AlphaFoldDB" id="A0A1I2BP21"/>
<keyword evidence="4 6" id="KW-1133">Transmembrane helix</keyword>
<protein>
    <submittedName>
        <fullName evidence="7">Holin-like protein</fullName>
    </submittedName>
</protein>
<evidence type="ECO:0000256" key="5">
    <source>
        <dbReference type="ARBA" id="ARBA00023136"/>
    </source>
</evidence>
<dbReference type="NCBIfam" id="NF002460">
    <property type="entry name" value="PRK01658.1"/>
    <property type="match status" value="1"/>
</dbReference>
<dbReference type="Proteomes" id="UP000198855">
    <property type="component" value="Unassembled WGS sequence"/>
</dbReference>
<keyword evidence="5 6" id="KW-0472">Membrane</keyword>
<feature type="transmembrane region" description="Helical" evidence="6">
    <location>
        <begin position="88"/>
        <end position="111"/>
    </location>
</feature>
<gene>
    <name evidence="7" type="ORF">SAMN05216378_3596</name>
</gene>
<evidence type="ECO:0000256" key="6">
    <source>
        <dbReference type="SAM" id="Phobius"/>
    </source>
</evidence>
<reference evidence="8" key="1">
    <citation type="submission" date="2016-10" db="EMBL/GenBank/DDBJ databases">
        <authorList>
            <person name="Varghese N."/>
            <person name="Submissions S."/>
        </authorList>
    </citation>
    <scope>NUCLEOTIDE SEQUENCE [LARGE SCALE GENOMIC DNA]</scope>
    <source>
        <strain evidence="8">CGMCC 1.10784</strain>
    </source>
</reference>
<dbReference type="OrthoDB" id="3176438at2"/>
<dbReference type="STRING" id="1045775.SAMN05216378_3596"/>
<evidence type="ECO:0000313" key="8">
    <source>
        <dbReference type="Proteomes" id="UP000198855"/>
    </source>
</evidence>
<evidence type="ECO:0000256" key="4">
    <source>
        <dbReference type="ARBA" id="ARBA00022989"/>
    </source>
</evidence>
<evidence type="ECO:0000256" key="1">
    <source>
        <dbReference type="ARBA" id="ARBA00004651"/>
    </source>
</evidence>
<sequence>MRYLTKLMLQIMFFIGFSWLMNRLAEWLHLPVPGSILGMILLFMLLQAKIIPRKCVESGSDWLIATMLLFFIPPAVGIIGYRQLMMNAGVQIALVIALGTIIVMLCSGLVAQQVAKRKEGSHG</sequence>
<dbReference type="PANTHER" id="PTHR33931">
    <property type="entry name" value="HOLIN-LIKE PROTEIN CIDA-RELATED"/>
    <property type="match status" value="1"/>
</dbReference>
<feature type="transmembrane region" description="Helical" evidence="6">
    <location>
        <begin position="31"/>
        <end position="50"/>
    </location>
</feature>
<keyword evidence="3 6" id="KW-0812">Transmembrane</keyword>
<accession>A0A1I2BP21</accession>
<keyword evidence="8" id="KW-1185">Reference proteome</keyword>
<feature type="transmembrane region" description="Helical" evidence="6">
    <location>
        <begin position="7"/>
        <end position="25"/>
    </location>
</feature>
<name>A0A1I2BP21_9BACL</name>
<proteinExistence type="predicted"/>